<dbReference type="Proteomes" id="UP000505355">
    <property type="component" value="Chromosome"/>
</dbReference>
<keyword evidence="2" id="KW-0012">Acyltransferase</keyword>
<evidence type="ECO:0000256" key="1">
    <source>
        <dbReference type="ARBA" id="ARBA00022679"/>
    </source>
</evidence>
<evidence type="ECO:0000313" key="4">
    <source>
        <dbReference type="EMBL" id="QKJ31614.1"/>
    </source>
</evidence>
<dbReference type="PROSITE" id="PS51186">
    <property type="entry name" value="GNAT"/>
    <property type="match status" value="1"/>
</dbReference>
<keyword evidence="1 4" id="KW-0808">Transferase</keyword>
<dbReference type="KEGG" id="mmab:HQ865_18200"/>
<organism evidence="4 5">
    <name type="scientific">Mucilaginibacter mali</name>
    <dbReference type="NCBI Taxonomy" id="2740462"/>
    <lineage>
        <taxon>Bacteria</taxon>
        <taxon>Pseudomonadati</taxon>
        <taxon>Bacteroidota</taxon>
        <taxon>Sphingobacteriia</taxon>
        <taxon>Sphingobacteriales</taxon>
        <taxon>Sphingobacteriaceae</taxon>
        <taxon>Mucilaginibacter</taxon>
    </lineage>
</organism>
<dbReference type="Pfam" id="PF00583">
    <property type="entry name" value="Acetyltransf_1"/>
    <property type="match status" value="1"/>
</dbReference>
<name>A0A7D4TQT2_9SPHI</name>
<dbReference type="SUPFAM" id="SSF55729">
    <property type="entry name" value="Acyl-CoA N-acyltransferases (Nat)"/>
    <property type="match status" value="1"/>
</dbReference>
<sequence>MIRQLNAADAAAYRALRLTALQTEPDAFCSDYEIENKKPELFLEKCLRENSEVPFAYGAFEDDHLVGIAGFAGDELIQLYVAPDHRRRGLARELALAVASHAFREVKLLLYINVAVVLHDKNAQKFYETIGFETTRMDNYKHNGYGIQLLALSRSRHR</sequence>
<evidence type="ECO:0000256" key="2">
    <source>
        <dbReference type="ARBA" id="ARBA00023315"/>
    </source>
</evidence>
<dbReference type="InterPro" id="IPR000182">
    <property type="entry name" value="GNAT_dom"/>
</dbReference>
<dbReference type="RefSeq" id="WP_173416273.1">
    <property type="nucleotide sequence ID" value="NZ_CP054139.1"/>
</dbReference>
<evidence type="ECO:0000259" key="3">
    <source>
        <dbReference type="PROSITE" id="PS51186"/>
    </source>
</evidence>
<reference evidence="4 5" key="1">
    <citation type="submission" date="2020-05" db="EMBL/GenBank/DDBJ databases">
        <title>Mucilaginibacter mali sp. nov.</title>
        <authorList>
            <person name="Kim H.S."/>
            <person name="Lee K.C."/>
            <person name="Suh M.K."/>
            <person name="Kim J.-S."/>
            <person name="Han K.-I."/>
            <person name="Eom M.K."/>
            <person name="Shin Y.K."/>
            <person name="Lee J.-S."/>
        </authorList>
    </citation>
    <scope>NUCLEOTIDE SEQUENCE [LARGE SCALE GENOMIC DNA]</scope>
    <source>
        <strain evidence="4 5">G2-14</strain>
    </source>
</reference>
<dbReference type="EMBL" id="CP054139">
    <property type="protein sequence ID" value="QKJ31614.1"/>
    <property type="molecule type" value="Genomic_DNA"/>
</dbReference>
<evidence type="ECO:0000313" key="5">
    <source>
        <dbReference type="Proteomes" id="UP000505355"/>
    </source>
</evidence>
<dbReference type="AlphaFoldDB" id="A0A7D4TQT2"/>
<feature type="domain" description="N-acetyltransferase" evidence="3">
    <location>
        <begin position="1"/>
        <end position="152"/>
    </location>
</feature>
<dbReference type="Gene3D" id="3.40.630.30">
    <property type="match status" value="1"/>
</dbReference>
<proteinExistence type="predicted"/>
<dbReference type="PANTHER" id="PTHR43877">
    <property type="entry name" value="AMINOALKYLPHOSPHONATE N-ACETYLTRANSFERASE-RELATED-RELATED"/>
    <property type="match status" value="1"/>
</dbReference>
<dbReference type="InterPro" id="IPR016181">
    <property type="entry name" value="Acyl_CoA_acyltransferase"/>
</dbReference>
<protein>
    <submittedName>
        <fullName evidence="4">GNAT family N-acetyltransferase</fullName>
    </submittedName>
</protein>
<dbReference type="CDD" id="cd04301">
    <property type="entry name" value="NAT_SF"/>
    <property type="match status" value="1"/>
</dbReference>
<dbReference type="InterPro" id="IPR050832">
    <property type="entry name" value="Bact_Acetyltransf"/>
</dbReference>
<gene>
    <name evidence="4" type="ORF">HQ865_18200</name>
</gene>
<keyword evidence="5" id="KW-1185">Reference proteome</keyword>
<accession>A0A7D4TQT2</accession>
<dbReference type="PANTHER" id="PTHR43877:SF1">
    <property type="entry name" value="ACETYLTRANSFERASE"/>
    <property type="match status" value="1"/>
</dbReference>
<dbReference type="GO" id="GO:0016747">
    <property type="term" value="F:acyltransferase activity, transferring groups other than amino-acyl groups"/>
    <property type="evidence" value="ECO:0007669"/>
    <property type="project" value="InterPro"/>
</dbReference>